<sequence>MRLAFVPALTALALGVASTFTTAYADATHDNWDARSIIDPSSNTLDVRYGSGIEVPFQPVLRDFLEEAVDAYRRHLSGSENLEARAGAVWYIFKYGDKQQRVECTRSELVGDVKLRLSLGLTKAVLAKGRLQIKPRVFENKPDRYLVDGKSFLENKVAPSSPLWFVPRGSRR</sequence>
<organism evidence="2 3">
    <name type="scientific">Ephemerocybe angulata</name>
    <dbReference type="NCBI Taxonomy" id="980116"/>
    <lineage>
        <taxon>Eukaryota</taxon>
        <taxon>Fungi</taxon>
        <taxon>Dikarya</taxon>
        <taxon>Basidiomycota</taxon>
        <taxon>Agaricomycotina</taxon>
        <taxon>Agaricomycetes</taxon>
        <taxon>Agaricomycetidae</taxon>
        <taxon>Agaricales</taxon>
        <taxon>Agaricineae</taxon>
        <taxon>Psathyrellaceae</taxon>
        <taxon>Ephemerocybe</taxon>
    </lineage>
</organism>
<keyword evidence="3" id="KW-1185">Reference proteome</keyword>
<accession>A0A8H6I163</accession>
<comment type="caution">
    <text evidence="2">The sequence shown here is derived from an EMBL/GenBank/DDBJ whole genome shotgun (WGS) entry which is preliminary data.</text>
</comment>
<dbReference type="EMBL" id="JACGCI010000027">
    <property type="protein sequence ID" value="KAF6756052.1"/>
    <property type="molecule type" value="Genomic_DNA"/>
</dbReference>
<proteinExistence type="predicted"/>
<keyword evidence="1" id="KW-0732">Signal</keyword>
<reference evidence="2 3" key="1">
    <citation type="submission" date="2020-07" db="EMBL/GenBank/DDBJ databases">
        <title>Comparative genomics of pyrophilous fungi reveals a link between fire events and developmental genes.</title>
        <authorList>
            <consortium name="DOE Joint Genome Institute"/>
            <person name="Steindorff A.S."/>
            <person name="Carver A."/>
            <person name="Calhoun S."/>
            <person name="Stillman K."/>
            <person name="Liu H."/>
            <person name="Lipzen A."/>
            <person name="Pangilinan J."/>
            <person name="Labutti K."/>
            <person name="Bruns T.D."/>
            <person name="Grigoriev I.V."/>
        </authorList>
    </citation>
    <scope>NUCLEOTIDE SEQUENCE [LARGE SCALE GENOMIC DNA]</scope>
    <source>
        <strain evidence="2 3">CBS 144469</strain>
    </source>
</reference>
<name>A0A8H6I163_9AGAR</name>
<evidence type="ECO:0000313" key="3">
    <source>
        <dbReference type="Proteomes" id="UP000521943"/>
    </source>
</evidence>
<gene>
    <name evidence="2" type="ORF">DFP72DRAFT_1169094</name>
</gene>
<dbReference type="Proteomes" id="UP000521943">
    <property type="component" value="Unassembled WGS sequence"/>
</dbReference>
<feature type="chain" id="PRO_5034930901" evidence="1">
    <location>
        <begin position="26"/>
        <end position="172"/>
    </location>
</feature>
<feature type="signal peptide" evidence="1">
    <location>
        <begin position="1"/>
        <end position="25"/>
    </location>
</feature>
<protein>
    <submittedName>
        <fullName evidence="2">Uncharacterized protein</fullName>
    </submittedName>
</protein>
<evidence type="ECO:0000313" key="2">
    <source>
        <dbReference type="EMBL" id="KAF6756052.1"/>
    </source>
</evidence>
<evidence type="ECO:0000256" key="1">
    <source>
        <dbReference type="SAM" id="SignalP"/>
    </source>
</evidence>
<dbReference type="AlphaFoldDB" id="A0A8H6I163"/>